<dbReference type="Pfam" id="PF05496">
    <property type="entry name" value="RuvB_N"/>
    <property type="match status" value="1"/>
</dbReference>
<gene>
    <name evidence="9" type="primary">ruvB</name>
    <name evidence="12" type="ORF">SAMN02745121_00653</name>
</gene>
<sequence length="377" mass="40368">MRVPHDDGPPPPPRPPKGRKRPGERAAEAGASDMSQEPGRAALSPTVAGGEAGESLSLRPQSLAEYVGQAALKRKLEVFVRAARGRDEPLDHTLLHGPPGLGKTTMAHILAHELGVRLHLTSGPAIEHKGVLAGHLTALGPRDVLFIDEIHRLAPTVEESLYSAMEDGRIDLPVGEGTRARTIGFELAPFTLIGATTRTALLSGPLRDRFQIIEAIEFYGDDELAAIVCRTASILGVPVSGAAALEIGRRSRGTPRIANRLIRRVRDFAQVRGARSIELADATAALLELGIDSEGLDMLDRRLLTMIVENFRGGPVGVEALGASLGEPRDTLESVVEPFLLQRGFLLRTSRGRVATMKAARHLGLELPPGWQGALDL</sequence>
<keyword evidence="1 9" id="KW-0963">Cytoplasm</keyword>
<evidence type="ECO:0000256" key="1">
    <source>
        <dbReference type="ARBA" id="ARBA00022490"/>
    </source>
</evidence>
<feature type="binding site" evidence="9">
    <location>
        <position position="329"/>
    </location>
    <ligand>
        <name>DNA</name>
        <dbReference type="ChEBI" id="CHEBI:16991"/>
    </ligand>
</feature>
<dbReference type="GO" id="GO:0016887">
    <property type="term" value="F:ATP hydrolysis activity"/>
    <property type="evidence" value="ECO:0007669"/>
    <property type="project" value="RHEA"/>
</dbReference>
<dbReference type="Proteomes" id="UP000199400">
    <property type="component" value="Unassembled WGS sequence"/>
</dbReference>
<feature type="region of interest" description="Disordered" evidence="10">
    <location>
        <begin position="1"/>
        <end position="54"/>
    </location>
</feature>
<comment type="domain">
    <text evidence="9">Has 3 domains, the large (RuvB-L) and small ATPase (RuvB-S) domains and the C-terminal head (RuvB-H) domain. The head domain binds DNA, while the ATPase domains jointly bind ATP, ADP or are empty depending on the state of the subunit in the translocation cycle. During a single DNA translocation step the structure of each domain remains the same, but their relative positions change.</text>
</comment>
<dbReference type="GO" id="GO:0006281">
    <property type="term" value="P:DNA repair"/>
    <property type="evidence" value="ECO:0007669"/>
    <property type="project" value="UniProtKB-UniRule"/>
</dbReference>
<keyword evidence="12" id="KW-0347">Helicase</keyword>
<feature type="binding site" evidence="9">
    <location>
        <position position="105"/>
    </location>
    <ligand>
        <name>ATP</name>
        <dbReference type="ChEBI" id="CHEBI:30616"/>
    </ligand>
</feature>
<comment type="similarity">
    <text evidence="9">Belongs to the RuvB family.</text>
</comment>
<dbReference type="NCBIfam" id="TIGR00635">
    <property type="entry name" value="ruvB"/>
    <property type="match status" value="1"/>
</dbReference>
<keyword evidence="4 9" id="KW-0378">Hydrolase</keyword>
<dbReference type="GO" id="GO:0009378">
    <property type="term" value="F:four-way junction helicase activity"/>
    <property type="evidence" value="ECO:0007669"/>
    <property type="project" value="InterPro"/>
</dbReference>
<comment type="subunit">
    <text evidence="9">Homohexamer. Forms an RuvA(8)-RuvB(12)-Holliday junction (HJ) complex. HJ DNA is sandwiched between 2 RuvA tetramers; dsDNA enters through RuvA and exits via RuvB. An RuvB hexamer assembles on each DNA strand where it exits the tetramer. Each RuvB hexamer is contacted by two RuvA subunits (via domain III) on 2 adjacent RuvB subunits; this complex drives branch migration. In the full resolvosome a probable DNA-RuvA(4)-RuvB(12)-RuvC(2) complex forms which resolves the HJ.</text>
</comment>
<dbReference type="InterPro" id="IPR036390">
    <property type="entry name" value="WH_DNA-bd_sf"/>
</dbReference>
<keyword evidence="6 9" id="KW-0238">DNA-binding</keyword>
<dbReference type="SUPFAM" id="SSF52540">
    <property type="entry name" value="P-loop containing nucleoside triphosphate hydrolases"/>
    <property type="match status" value="1"/>
</dbReference>
<dbReference type="SMART" id="SM00382">
    <property type="entry name" value="AAA"/>
    <property type="match status" value="1"/>
</dbReference>
<dbReference type="GO" id="GO:0005524">
    <property type="term" value="F:ATP binding"/>
    <property type="evidence" value="ECO:0007669"/>
    <property type="project" value="UniProtKB-UniRule"/>
</dbReference>
<evidence type="ECO:0000256" key="6">
    <source>
        <dbReference type="ARBA" id="ARBA00023125"/>
    </source>
</evidence>
<dbReference type="GO" id="GO:0006310">
    <property type="term" value="P:DNA recombination"/>
    <property type="evidence" value="ECO:0007669"/>
    <property type="project" value="UniProtKB-UniRule"/>
</dbReference>
<reference evidence="13" key="1">
    <citation type="submission" date="2016-10" db="EMBL/GenBank/DDBJ databases">
        <authorList>
            <person name="Varghese N."/>
            <person name="Submissions S."/>
        </authorList>
    </citation>
    <scope>NUCLEOTIDE SEQUENCE [LARGE SCALE GENOMIC DNA]</scope>
    <source>
        <strain evidence="13">ATCC 25963</strain>
    </source>
</reference>
<evidence type="ECO:0000256" key="7">
    <source>
        <dbReference type="ARBA" id="ARBA00023172"/>
    </source>
</evidence>
<feature type="binding site" evidence="9">
    <location>
        <position position="348"/>
    </location>
    <ligand>
        <name>DNA</name>
        <dbReference type="ChEBI" id="CHEBI:16991"/>
    </ligand>
</feature>
<dbReference type="Gene3D" id="3.40.50.300">
    <property type="entry name" value="P-loop containing nucleotide triphosphate hydrolases"/>
    <property type="match status" value="1"/>
</dbReference>
<dbReference type="InterPro" id="IPR008823">
    <property type="entry name" value="RuvB_wg_C"/>
</dbReference>
<evidence type="ECO:0000256" key="5">
    <source>
        <dbReference type="ARBA" id="ARBA00022840"/>
    </source>
</evidence>
<keyword evidence="3 9" id="KW-0227">DNA damage</keyword>
<feature type="binding site" evidence="9">
    <location>
        <position position="353"/>
    </location>
    <ligand>
        <name>DNA</name>
        <dbReference type="ChEBI" id="CHEBI:16991"/>
    </ligand>
</feature>
<dbReference type="InterPro" id="IPR027417">
    <property type="entry name" value="P-loop_NTPase"/>
</dbReference>
<keyword evidence="5 9" id="KW-0067">ATP-binding</keyword>
<feature type="binding site" evidence="9">
    <location>
        <position position="100"/>
    </location>
    <ligand>
        <name>ATP</name>
        <dbReference type="ChEBI" id="CHEBI:30616"/>
    </ligand>
</feature>
<dbReference type="SUPFAM" id="SSF46785">
    <property type="entry name" value="Winged helix' DNA-binding domain"/>
    <property type="match status" value="1"/>
</dbReference>
<feature type="binding site" evidence="9">
    <location>
        <position position="209"/>
    </location>
    <ligand>
        <name>ATP</name>
        <dbReference type="ChEBI" id="CHEBI:30616"/>
    </ligand>
</feature>
<feature type="binding site" evidence="9">
    <location>
        <position position="103"/>
    </location>
    <ligand>
        <name>ATP</name>
        <dbReference type="ChEBI" id="CHEBI:30616"/>
    </ligand>
</feature>
<keyword evidence="7 9" id="KW-0233">DNA recombination</keyword>
<feature type="domain" description="AAA+ ATPase" evidence="11">
    <location>
        <begin position="89"/>
        <end position="220"/>
    </location>
</feature>
<evidence type="ECO:0000256" key="10">
    <source>
        <dbReference type="SAM" id="MobiDB-lite"/>
    </source>
</evidence>
<protein>
    <recommendedName>
        <fullName evidence="9">Holliday junction branch migration complex subunit RuvB</fullName>
        <ecNumber evidence="9">3.6.4.-</ecNumber>
    </recommendedName>
</protein>
<feature type="binding site" evidence="9">
    <location>
        <position position="58"/>
    </location>
    <ligand>
        <name>ATP</name>
        <dbReference type="ChEBI" id="CHEBI:30616"/>
    </ligand>
</feature>
<feature type="binding site" evidence="9">
    <location>
        <position position="256"/>
    </location>
    <ligand>
        <name>ATP</name>
        <dbReference type="ChEBI" id="CHEBI:30616"/>
    </ligand>
</feature>
<dbReference type="InterPro" id="IPR004605">
    <property type="entry name" value="DNA_helicase_Holl-junc_RuvB"/>
</dbReference>
<dbReference type="NCBIfam" id="NF000868">
    <property type="entry name" value="PRK00080.1"/>
    <property type="match status" value="1"/>
</dbReference>
<feature type="binding site" evidence="9">
    <location>
        <position position="104"/>
    </location>
    <ligand>
        <name>ATP</name>
        <dbReference type="ChEBI" id="CHEBI:30616"/>
    </ligand>
</feature>
<dbReference type="InterPro" id="IPR036388">
    <property type="entry name" value="WH-like_DNA-bd_sf"/>
</dbReference>
<feature type="binding site" evidence="9">
    <location>
        <position position="104"/>
    </location>
    <ligand>
        <name>Mg(2+)</name>
        <dbReference type="ChEBI" id="CHEBI:18420"/>
    </ligand>
</feature>
<evidence type="ECO:0000259" key="11">
    <source>
        <dbReference type="SMART" id="SM00382"/>
    </source>
</evidence>
<evidence type="ECO:0000256" key="9">
    <source>
        <dbReference type="HAMAP-Rule" id="MF_00016"/>
    </source>
</evidence>
<proteinExistence type="inferred from homology"/>
<dbReference type="HAMAP" id="MF_00016">
    <property type="entry name" value="DNA_HJ_migration_RuvB"/>
    <property type="match status" value="1"/>
</dbReference>
<dbReference type="GO" id="GO:0048476">
    <property type="term" value="C:Holliday junction resolvase complex"/>
    <property type="evidence" value="ECO:0007669"/>
    <property type="project" value="UniProtKB-UniRule"/>
</dbReference>
<feature type="binding site" evidence="9">
    <location>
        <position position="219"/>
    </location>
    <ligand>
        <name>ATP</name>
        <dbReference type="ChEBI" id="CHEBI:30616"/>
    </ligand>
</feature>
<evidence type="ECO:0000256" key="8">
    <source>
        <dbReference type="ARBA" id="ARBA00023204"/>
    </source>
</evidence>
<evidence type="ECO:0000256" key="4">
    <source>
        <dbReference type="ARBA" id="ARBA00022801"/>
    </source>
</evidence>
<dbReference type="Pfam" id="PF05491">
    <property type="entry name" value="WHD_RuvB"/>
    <property type="match status" value="1"/>
</dbReference>
<dbReference type="Pfam" id="PF17864">
    <property type="entry name" value="AAA_lid_4"/>
    <property type="match status" value="1"/>
</dbReference>
<feature type="region of interest" description="Head domain (RuvB-H)" evidence="9">
    <location>
        <begin position="293"/>
        <end position="377"/>
    </location>
</feature>
<dbReference type="EC" id="3.6.4.-" evidence="9"/>
<dbReference type="GO" id="GO:0000400">
    <property type="term" value="F:four-way junction DNA binding"/>
    <property type="evidence" value="ECO:0007669"/>
    <property type="project" value="UniProtKB-UniRule"/>
</dbReference>
<dbReference type="PANTHER" id="PTHR42848">
    <property type="match status" value="1"/>
</dbReference>
<accession>A0A1I1TE60</accession>
<keyword evidence="2 9" id="KW-0547">Nucleotide-binding</keyword>
<dbReference type="GO" id="GO:0005737">
    <property type="term" value="C:cytoplasm"/>
    <property type="evidence" value="ECO:0007669"/>
    <property type="project" value="UniProtKB-SubCell"/>
</dbReference>
<dbReference type="STRING" id="54.SAMN02745121_00653"/>
<keyword evidence="8 9" id="KW-0234">DNA repair</keyword>
<dbReference type="EMBL" id="FOMX01000002">
    <property type="protein sequence ID" value="SFD56884.1"/>
    <property type="molecule type" value="Genomic_DNA"/>
</dbReference>
<dbReference type="InterPro" id="IPR008824">
    <property type="entry name" value="RuvB-like_N"/>
</dbReference>
<comment type="catalytic activity">
    <reaction evidence="9">
        <text>ATP + H2O = ADP + phosphate + H(+)</text>
        <dbReference type="Rhea" id="RHEA:13065"/>
        <dbReference type="ChEBI" id="CHEBI:15377"/>
        <dbReference type="ChEBI" id="CHEBI:15378"/>
        <dbReference type="ChEBI" id="CHEBI:30616"/>
        <dbReference type="ChEBI" id="CHEBI:43474"/>
        <dbReference type="ChEBI" id="CHEBI:456216"/>
    </reaction>
</comment>
<dbReference type="Gene3D" id="1.10.8.60">
    <property type="match status" value="1"/>
</dbReference>
<dbReference type="InterPro" id="IPR041445">
    <property type="entry name" value="AAA_lid_4"/>
</dbReference>
<comment type="subcellular location">
    <subcellularLocation>
        <location evidence="9">Cytoplasm</location>
    </subcellularLocation>
</comment>
<comment type="caution">
    <text evidence="9">Lacks conserved residue(s) required for the propagation of feature annotation.</text>
</comment>
<feature type="binding site" evidence="9">
    <location>
        <position position="59"/>
    </location>
    <ligand>
        <name>ATP</name>
        <dbReference type="ChEBI" id="CHEBI:30616"/>
    </ligand>
</feature>
<dbReference type="CDD" id="cd00009">
    <property type="entry name" value="AAA"/>
    <property type="match status" value="1"/>
</dbReference>
<comment type="function">
    <text evidence="9">The RuvA-RuvB-RuvC complex processes Holliday junction (HJ) DNA during genetic recombination and DNA repair, while the RuvA-RuvB complex plays an important role in the rescue of blocked DNA replication forks via replication fork reversal (RFR). RuvA specifically binds to HJ cruciform DNA, conferring on it an open structure. The RuvB hexamer acts as an ATP-dependent pump, pulling dsDNA into and through the RuvAB complex. RuvB forms 2 homohexamers on either side of HJ DNA bound by 1 or 2 RuvA tetramers; 4 subunits per hexamer contact DNA at a time. Coordinated motions by a converter formed by DNA-disengaged RuvB subunits stimulates ATP hydrolysis and nucleotide exchange. Immobilization of the converter enables RuvB to convert the ATP-contained energy into a lever motion, pulling 2 nucleotides of DNA out of the RuvA tetramer per ATP hydrolyzed, thus driving DNA branch migration. The RuvB motors rotate together with the DNA substrate, which together with the progressing nucleotide cycle form the mechanistic basis for DNA recombination by continuous HJ branch migration. Branch migration allows RuvC to scan DNA until it finds its consensus sequence, where it cleaves and resolves cruciform DNA.</text>
</comment>
<organism evidence="12 13">
    <name type="scientific">Nannocystis exedens</name>
    <dbReference type="NCBI Taxonomy" id="54"/>
    <lineage>
        <taxon>Bacteria</taxon>
        <taxon>Pseudomonadati</taxon>
        <taxon>Myxococcota</taxon>
        <taxon>Polyangia</taxon>
        <taxon>Nannocystales</taxon>
        <taxon>Nannocystaceae</taxon>
        <taxon>Nannocystis</taxon>
    </lineage>
</organism>
<name>A0A1I1TE60_9BACT</name>
<feature type="region of interest" description="Small ATPAse domain (RuvB-S)" evidence="9">
    <location>
        <begin position="220"/>
        <end position="290"/>
    </location>
</feature>
<dbReference type="Gene3D" id="1.10.10.10">
    <property type="entry name" value="Winged helix-like DNA-binding domain superfamily/Winged helix DNA-binding domain"/>
    <property type="match status" value="1"/>
</dbReference>
<keyword evidence="13" id="KW-1185">Reference proteome</keyword>
<evidence type="ECO:0000256" key="2">
    <source>
        <dbReference type="ARBA" id="ARBA00022741"/>
    </source>
</evidence>
<evidence type="ECO:0000313" key="13">
    <source>
        <dbReference type="Proteomes" id="UP000199400"/>
    </source>
</evidence>
<dbReference type="PANTHER" id="PTHR42848:SF1">
    <property type="entry name" value="HOLLIDAY JUNCTION BRANCH MIGRATION COMPLEX SUBUNIT RUVB"/>
    <property type="match status" value="1"/>
</dbReference>
<evidence type="ECO:0000256" key="3">
    <source>
        <dbReference type="ARBA" id="ARBA00022763"/>
    </source>
</evidence>
<evidence type="ECO:0000313" key="12">
    <source>
        <dbReference type="EMBL" id="SFD56884.1"/>
    </source>
</evidence>
<dbReference type="AlphaFoldDB" id="A0A1I1TE60"/>
<dbReference type="InterPro" id="IPR003593">
    <property type="entry name" value="AAA+_ATPase"/>
</dbReference>